<evidence type="ECO:0000313" key="11">
    <source>
        <dbReference type="EMBL" id="AJB41248.1"/>
    </source>
</evidence>
<dbReference type="GO" id="GO:0005975">
    <property type="term" value="P:carbohydrate metabolic process"/>
    <property type="evidence" value="ECO:0007669"/>
    <property type="project" value="InterPro"/>
</dbReference>
<evidence type="ECO:0000259" key="7">
    <source>
        <dbReference type="Pfam" id="PF00408"/>
    </source>
</evidence>
<dbReference type="Proteomes" id="UP000266720">
    <property type="component" value="Chromosome"/>
</dbReference>
<keyword evidence="6 11" id="KW-0413">Isomerase</keyword>
<dbReference type="GeneID" id="16573748"/>
<keyword evidence="5" id="KW-0460">Magnesium</keyword>
<dbReference type="PANTHER" id="PTHR43771">
    <property type="entry name" value="PHOSPHOMANNOMUTASE"/>
    <property type="match status" value="1"/>
</dbReference>
<dbReference type="PRINTS" id="PR00509">
    <property type="entry name" value="PGMPMM"/>
</dbReference>
<organism evidence="11 12">
    <name type="scientific">Thermofilum adornatum 1505</name>
    <dbReference type="NCBI Taxonomy" id="697581"/>
    <lineage>
        <taxon>Archaea</taxon>
        <taxon>Thermoproteota</taxon>
        <taxon>Thermoprotei</taxon>
        <taxon>Thermofilales</taxon>
        <taxon>Thermofilaceae</taxon>
        <taxon>Thermofilum</taxon>
    </lineage>
</organism>
<dbReference type="InterPro" id="IPR005846">
    <property type="entry name" value="A-D-PHexomutase_a/b/a-III"/>
</dbReference>
<comment type="cofactor">
    <cofactor evidence="1">
        <name>Mg(2+)</name>
        <dbReference type="ChEBI" id="CHEBI:18420"/>
    </cofactor>
</comment>
<protein>
    <submittedName>
        <fullName evidence="11">Phosphomannomutase / Phosphoglucosamine mutase</fullName>
        <ecNumber evidence="11">5.4.2.10</ecNumber>
        <ecNumber evidence="11">5.4.2.8</ecNumber>
    </submittedName>
</protein>
<keyword evidence="3" id="KW-0597">Phosphoprotein</keyword>
<dbReference type="SUPFAM" id="SSF55957">
    <property type="entry name" value="Phosphoglucomutase, C-terminal domain"/>
    <property type="match status" value="1"/>
</dbReference>
<dbReference type="EMBL" id="CP007493">
    <property type="protein sequence ID" value="AJB41248.1"/>
    <property type="molecule type" value="Genomic_DNA"/>
</dbReference>
<dbReference type="GO" id="GO:0046872">
    <property type="term" value="F:metal ion binding"/>
    <property type="evidence" value="ECO:0007669"/>
    <property type="project" value="UniProtKB-KW"/>
</dbReference>
<sequence>MDKYRHIFRAYDIRGIFGEDLTPIVAVKIGGALSKHFPGVYCVCSDLRSSSQALKMALSSGLLGSGQNVVDAGFGPIGMAIYATKHLGYHVAYVTASHLPPEWNGIKLFKPNGLPICEEDLEKLAETVEREEFWVKAGEEGKYVSRDVLSEYYDFLLKVPKKTSRKLKIVVDCGNGAASLVVPRLLRDLGHDVIGINCDVDPLFRVRGSEPTPETTSFMGKLIRDFNADLGVSFDGDGDRALFFDEKGNTVTPEQAALVMLKAAPPGDVVANVECSSVVERFVQDRGGKVVKVPVGRIHMIFQAMKSNIVLGVESSGHYIPYGGVNLDDGILAVLQLIEALGTLDAPLSSLLVPMPLLRKIKIEISDEVKFRVVDWLKNTYLSKYEKVSTIDGVRVDLEDGWFLVRASNTEPAIRVTIESNNTEGLDRIEKMVRKDIEQAMKSLGSSQAKK</sequence>
<dbReference type="AlphaFoldDB" id="A0A3G1A5I3"/>
<dbReference type="GO" id="GO:0008966">
    <property type="term" value="F:phosphoglucosamine mutase activity"/>
    <property type="evidence" value="ECO:0007669"/>
    <property type="project" value="UniProtKB-EC"/>
</dbReference>
<dbReference type="GO" id="GO:0004615">
    <property type="term" value="F:phosphomannomutase activity"/>
    <property type="evidence" value="ECO:0007669"/>
    <property type="project" value="UniProtKB-EC"/>
</dbReference>
<dbReference type="SUPFAM" id="SSF53738">
    <property type="entry name" value="Phosphoglucomutase, first 3 domains"/>
    <property type="match status" value="3"/>
</dbReference>
<evidence type="ECO:0000256" key="5">
    <source>
        <dbReference type="ARBA" id="ARBA00022842"/>
    </source>
</evidence>
<dbReference type="InterPro" id="IPR005844">
    <property type="entry name" value="A-D-PHexomutase_a/b/a-I"/>
</dbReference>
<proteinExistence type="inferred from homology"/>
<dbReference type="Pfam" id="PF00408">
    <property type="entry name" value="PGM_PMM_IV"/>
    <property type="match status" value="1"/>
</dbReference>
<reference evidence="12" key="1">
    <citation type="book" date="2010" name="EXTREMOPHILES" publisher="0:0-0">
        <title>Complete genome sequences of ten hyperthermophilic archaea reveal their metabolic capabilities and possible ecological roles.</title>
        <editorList>
            <person name="?"/>
        </editorList>
        <authorList>
            <person name="Ravin N.V."/>
            <person name="Mardanov A.V."/>
            <person name="Bonch-Osmolovskaya E.A."/>
            <person name="Skryabin K.G."/>
        </authorList>
    </citation>
    <scope>NUCLEOTIDE SEQUENCE [LARGE SCALE GENOMIC DNA]</scope>
    <source>
        <strain evidence="12">1505</strain>
    </source>
</reference>
<name>A0A3G1A5I3_9CREN</name>
<evidence type="ECO:0000256" key="2">
    <source>
        <dbReference type="ARBA" id="ARBA00010231"/>
    </source>
</evidence>
<dbReference type="InterPro" id="IPR036900">
    <property type="entry name" value="A-D-PHexomutase_C_sf"/>
</dbReference>
<dbReference type="PANTHER" id="PTHR43771:SF1">
    <property type="entry name" value="PHOSPHOMANNOMUTASE"/>
    <property type="match status" value="1"/>
</dbReference>
<dbReference type="InterPro" id="IPR005843">
    <property type="entry name" value="A-D-PHexomutase_C"/>
</dbReference>
<evidence type="ECO:0000259" key="9">
    <source>
        <dbReference type="Pfam" id="PF02879"/>
    </source>
</evidence>
<dbReference type="InterPro" id="IPR005841">
    <property type="entry name" value="Alpha-D-phosphohexomutase_SF"/>
</dbReference>
<dbReference type="InterPro" id="IPR005845">
    <property type="entry name" value="A-D-PHexomutase_a/b/a-II"/>
</dbReference>
<keyword evidence="4" id="KW-0479">Metal-binding</keyword>
<comment type="similarity">
    <text evidence="2">Belongs to the phosphohexose mutase family.</text>
</comment>
<dbReference type="EC" id="5.4.2.8" evidence="11"/>
<evidence type="ECO:0000313" key="12">
    <source>
        <dbReference type="Proteomes" id="UP000266720"/>
    </source>
</evidence>
<dbReference type="Pfam" id="PF02880">
    <property type="entry name" value="PGM_PMM_III"/>
    <property type="match status" value="1"/>
</dbReference>
<feature type="domain" description="Alpha-D-phosphohexomutase alpha/beta/alpha" evidence="8">
    <location>
        <begin position="6"/>
        <end position="133"/>
    </location>
</feature>
<dbReference type="Pfam" id="PF02878">
    <property type="entry name" value="PGM_PMM_I"/>
    <property type="match status" value="1"/>
</dbReference>
<dbReference type="RefSeq" id="WP_020962755.1">
    <property type="nucleotide sequence ID" value="NZ_CP007493.1"/>
</dbReference>
<evidence type="ECO:0000256" key="1">
    <source>
        <dbReference type="ARBA" id="ARBA00001946"/>
    </source>
</evidence>
<gene>
    <name evidence="11" type="ORF">TCARB_0172</name>
</gene>
<dbReference type="STRING" id="697581.TCARB_0172"/>
<accession>A0A3G1A5I3</accession>
<dbReference type="Gene3D" id="3.30.310.50">
    <property type="entry name" value="Alpha-D-phosphohexomutase, C-terminal domain"/>
    <property type="match status" value="1"/>
</dbReference>
<evidence type="ECO:0000259" key="10">
    <source>
        <dbReference type="Pfam" id="PF02880"/>
    </source>
</evidence>
<evidence type="ECO:0000256" key="3">
    <source>
        <dbReference type="ARBA" id="ARBA00022553"/>
    </source>
</evidence>
<evidence type="ECO:0000256" key="6">
    <source>
        <dbReference type="ARBA" id="ARBA00023235"/>
    </source>
</evidence>
<dbReference type="EC" id="5.4.2.10" evidence="11"/>
<feature type="domain" description="Alpha-D-phosphohexomutase alpha/beta/alpha" evidence="9">
    <location>
        <begin position="151"/>
        <end position="248"/>
    </location>
</feature>
<evidence type="ECO:0000259" key="8">
    <source>
        <dbReference type="Pfam" id="PF02878"/>
    </source>
</evidence>
<dbReference type="GeneID" id="25405630"/>
<dbReference type="KEGG" id="tcb:TCARB_0172"/>
<evidence type="ECO:0000256" key="4">
    <source>
        <dbReference type="ARBA" id="ARBA00022723"/>
    </source>
</evidence>
<feature type="domain" description="Alpha-D-phosphohexomutase alpha/beta/alpha" evidence="10">
    <location>
        <begin position="264"/>
        <end position="352"/>
    </location>
</feature>
<dbReference type="CDD" id="cd03089">
    <property type="entry name" value="PMM_PGM"/>
    <property type="match status" value="1"/>
</dbReference>
<feature type="domain" description="Alpha-D-phosphohexomutase C-terminal" evidence="7">
    <location>
        <begin position="382"/>
        <end position="435"/>
    </location>
</feature>
<dbReference type="InterPro" id="IPR016055">
    <property type="entry name" value="A-D-PHexomutase_a/b/a-I/II/III"/>
</dbReference>
<dbReference type="Gene3D" id="3.40.120.10">
    <property type="entry name" value="Alpha-D-Glucose-1,6-Bisphosphate, subunit A, domain 3"/>
    <property type="match status" value="3"/>
</dbReference>
<dbReference type="Pfam" id="PF02879">
    <property type="entry name" value="PGM_PMM_II"/>
    <property type="match status" value="1"/>
</dbReference>